<organism evidence="5 6">
    <name type="scientific">Bifidobacterium asteroides</name>
    <dbReference type="NCBI Taxonomy" id="1684"/>
    <lineage>
        <taxon>Bacteria</taxon>
        <taxon>Bacillati</taxon>
        <taxon>Actinomycetota</taxon>
        <taxon>Actinomycetes</taxon>
        <taxon>Bifidobacteriales</taxon>
        <taxon>Bifidobacteriaceae</taxon>
        <taxon>Bifidobacterium</taxon>
    </lineage>
</organism>
<comment type="similarity">
    <text evidence="1">Belongs to the glycosyl hydrolase 25 family.</text>
</comment>
<keyword evidence="3" id="KW-0326">Glycosidase</keyword>
<dbReference type="PROSITE" id="PS51782">
    <property type="entry name" value="LYSM"/>
    <property type="match status" value="1"/>
</dbReference>
<reference evidence="5 6" key="1">
    <citation type="submission" date="2019-07" db="EMBL/GenBank/DDBJ databases">
        <title>Bifidobacterium asteroides genomes.</title>
        <authorList>
            <person name="Zheng H."/>
        </authorList>
    </citation>
    <scope>NUCLEOTIDE SEQUENCE [LARGE SCALE GENOMIC DNA]</scope>
    <source>
        <strain evidence="5 6">W8111</strain>
    </source>
</reference>
<dbReference type="Gene3D" id="3.10.350.10">
    <property type="entry name" value="LysM domain"/>
    <property type="match status" value="2"/>
</dbReference>
<feature type="domain" description="LysM" evidence="4">
    <location>
        <begin position="379"/>
        <end position="422"/>
    </location>
</feature>
<sequence>MSILRRICMHWFHARHARAKPRYGQIMVGAMAALAMISPGVAYADAGFDNASYQGCYNAQTAKDSGANFSITKITEGTGYVNPAANCQLAANKAAGLRIGAYGYARPEYGNSPEAEADYFNAQSNAKGLVHAGVIPFLDWEPPASHRGDTQWAKRWLDRVASYWGAKPIIYMSASTISAGDWRAVAGADYGLWVAGYPRGYKGERLRDPGAPPYSVAPWPFAAAWQYSSSGHVPGVGTAVDVNWWYGDAGTWAKYANAPVGTQPNPVTPTPTPSEGAPVGDAVSIATAVIRGEYGNDPQRHALLGNRYDEVMAVVNNRLRGNSGVDNGSGTYVVRPGDSLSAVFGGPWPMVARLNGIQAPYVIHPGQRLATGNGEGGGRTVTVQRGDTLSWIAARLGIPQSQIRGYRSGNPGLIYAGEVLHY</sequence>
<dbReference type="SUPFAM" id="SSF54106">
    <property type="entry name" value="LysM domain"/>
    <property type="match status" value="1"/>
</dbReference>
<dbReference type="AlphaFoldDB" id="A0A556R9U7"/>
<evidence type="ECO:0000313" key="6">
    <source>
        <dbReference type="Proteomes" id="UP000317536"/>
    </source>
</evidence>
<dbReference type="GO" id="GO:0003796">
    <property type="term" value="F:lysozyme activity"/>
    <property type="evidence" value="ECO:0007669"/>
    <property type="project" value="InterPro"/>
</dbReference>
<dbReference type="EMBL" id="VMHJ01000002">
    <property type="protein sequence ID" value="TSJ85664.1"/>
    <property type="molecule type" value="Genomic_DNA"/>
</dbReference>
<dbReference type="PANTHER" id="PTHR34135">
    <property type="entry name" value="LYSOZYME"/>
    <property type="match status" value="1"/>
</dbReference>
<dbReference type="InterPro" id="IPR018392">
    <property type="entry name" value="LysM"/>
</dbReference>
<dbReference type="InterPro" id="IPR013168">
    <property type="entry name" value="Cpl_7_lyso_C"/>
</dbReference>
<gene>
    <name evidence="5" type="ORF">FPK29_04700</name>
</gene>
<dbReference type="GO" id="GO:0009253">
    <property type="term" value="P:peptidoglycan catabolic process"/>
    <property type="evidence" value="ECO:0007669"/>
    <property type="project" value="InterPro"/>
</dbReference>
<dbReference type="Proteomes" id="UP000317536">
    <property type="component" value="Unassembled WGS sequence"/>
</dbReference>
<dbReference type="InterPro" id="IPR017853">
    <property type="entry name" value="GH"/>
</dbReference>
<name>A0A556R9U7_9BIFI</name>
<evidence type="ECO:0000259" key="4">
    <source>
        <dbReference type="PROSITE" id="PS51782"/>
    </source>
</evidence>
<dbReference type="InterPro" id="IPR036779">
    <property type="entry name" value="LysM_dom_sf"/>
</dbReference>
<dbReference type="PROSITE" id="PS51904">
    <property type="entry name" value="GLYCOSYL_HYDROL_F25_2"/>
    <property type="match status" value="1"/>
</dbReference>
<dbReference type="PANTHER" id="PTHR34135:SF2">
    <property type="entry name" value="LYSOZYME"/>
    <property type="match status" value="1"/>
</dbReference>
<dbReference type="InterPro" id="IPR002053">
    <property type="entry name" value="Glyco_hydro_25"/>
</dbReference>
<evidence type="ECO:0000313" key="5">
    <source>
        <dbReference type="EMBL" id="TSJ85664.1"/>
    </source>
</evidence>
<keyword evidence="2" id="KW-0378">Hydrolase</keyword>
<dbReference type="GO" id="GO:0016998">
    <property type="term" value="P:cell wall macromolecule catabolic process"/>
    <property type="evidence" value="ECO:0007669"/>
    <property type="project" value="InterPro"/>
</dbReference>
<dbReference type="CDD" id="cd00118">
    <property type="entry name" value="LysM"/>
    <property type="match status" value="2"/>
</dbReference>
<protein>
    <submittedName>
        <fullName evidence="5">LysM peptidoglycan-binding domain-containing protein</fullName>
    </submittedName>
</protein>
<evidence type="ECO:0000256" key="1">
    <source>
        <dbReference type="ARBA" id="ARBA00010646"/>
    </source>
</evidence>
<dbReference type="GO" id="GO:0016052">
    <property type="term" value="P:carbohydrate catabolic process"/>
    <property type="evidence" value="ECO:0007669"/>
    <property type="project" value="TreeGrafter"/>
</dbReference>
<comment type="caution">
    <text evidence="5">The sequence shown here is derived from an EMBL/GenBank/DDBJ whole genome shotgun (WGS) entry which is preliminary data.</text>
</comment>
<dbReference type="SMART" id="SM01095">
    <property type="entry name" value="Cpl-7"/>
    <property type="match status" value="1"/>
</dbReference>
<dbReference type="SUPFAM" id="SSF51445">
    <property type="entry name" value="(Trans)glycosidases"/>
    <property type="match status" value="1"/>
</dbReference>
<dbReference type="Pfam" id="PF01476">
    <property type="entry name" value="LysM"/>
    <property type="match status" value="2"/>
</dbReference>
<dbReference type="SMART" id="SM00641">
    <property type="entry name" value="Glyco_25"/>
    <property type="match status" value="1"/>
</dbReference>
<dbReference type="Pfam" id="PF08230">
    <property type="entry name" value="CW_7"/>
    <property type="match status" value="1"/>
</dbReference>
<evidence type="ECO:0000256" key="2">
    <source>
        <dbReference type="ARBA" id="ARBA00022801"/>
    </source>
</evidence>
<evidence type="ECO:0000256" key="3">
    <source>
        <dbReference type="ARBA" id="ARBA00023295"/>
    </source>
</evidence>
<dbReference type="SMART" id="SM00257">
    <property type="entry name" value="LysM"/>
    <property type="match status" value="2"/>
</dbReference>
<accession>A0A556R9U7</accession>
<dbReference type="Pfam" id="PF01183">
    <property type="entry name" value="Glyco_hydro_25"/>
    <property type="match status" value="1"/>
</dbReference>
<proteinExistence type="inferred from homology"/>
<dbReference type="Gene3D" id="3.20.20.80">
    <property type="entry name" value="Glycosidases"/>
    <property type="match status" value="1"/>
</dbReference>
<dbReference type="InterPro" id="IPR018077">
    <property type="entry name" value="Glyco_hydro_fam25_subgr"/>
</dbReference>